<dbReference type="SUPFAM" id="SSF55347">
    <property type="entry name" value="Glyceraldehyde-3-phosphate dehydrogenase-like, C-terminal domain"/>
    <property type="match status" value="1"/>
</dbReference>
<evidence type="ECO:0000313" key="10">
    <source>
        <dbReference type="Proteomes" id="UP000189369"/>
    </source>
</evidence>
<dbReference type="NCBIfam" id="NF009828">
    <property type="entry name" value="PRK13303.1-3"/>
    <property type="match status" value="1"/>
</dbReference>
<feature type="binding site" evidence="6">
    <location>
        <position position="186"/>
    </location>
    <ligand>
        <name>NAD(+)</name>
        <dbReference type="ChEBI" id="CHEBI:57540"/>
    </ligand>
</feature>
<dbReference type="Pfam" id="PF03447">
    <property type="entry name" value="NAD_binding_3"/>
    <property type="match status" value="1"/>
</dbReference>
<evidence type="ECO:0000256" key="2">
    <source>
        <dbReference type="ARBA" id="ARBA00022642"/>
    </source>
</evidence>
<dbReference type="Pfam" id="PF01958">
    <property type="entry name" value="Asp_DH_C"/>
    <property type="match status" value="1"/>
</dbReference>
<protein>
    <recommendedName>
        <fullName evidence="6">L-aspartate dehydrogenase</fullName>
        <ecNumber evidence="6">1.4.1.21</ecNumber>
    </recommendedName>
</protein>
<comment type="pathway">
    <text evidence="6">Cofactor biosynthesis; NAD(+) biosynthesis; iminoaspartate from L-aspartate (dehydrogenase route): step 1/1.</text>
</comment>
<evidence type="ECO:0000256" key="6">
    <source>
        <dbReference type="HAMAP-Rule" id="MF_01265"/>
    </source>
</evidence>
<dbReference type="OrthoDB" id="7056904at2"/>
<dbReference type="AlphaFoldDB" id="A0A1U9K078"/>
<evidence type="ECO:0000256" key="4">
    <source>
        <dbReference type="ARBA" id="ARBA00023002"/>
    </source>
</evidence>
<feature type="binding site" evidence="6">
    <location>
        <position position="120"/>
    </location>
    <ligand>
        <name>NAD(+)</name>
        <dbReference type="ChEBI" id="CHEBI:57540"/>
    </ligand>
</feature>
<evidence type="ECO:0000256" key="1">
    <source>
        <dbReference type="ARBA" id="ARBA00008331"/>
    </source>
</evidence>
<dbReference type="Proteomes" id="UP000189369">
    <property type="component" value="Chromosome"/>
</dbReference>
<feature type="active site" evidence="6">
    <location>
        <position position="216"/>
    </location>
</feature>
<dbReference type="EC" id="1.4.1.21" evidence="6"/>
<keyword evidence="2 6" id="KW-0662">Pyridine nucleotide biosynthesis</keyword>
<dbReference type="HAMAP" id="MF_01265">
    <property type="entry name" value="NadX"/>
    <property type="match status" value="1"/>
</dbReference>
<dbReference type="InterPro" id="IPR036291">
    <property type="entry name" value="NAD(P)-bd_dom_sf"/>
</dbReference>
<comment type="catalytic activity">
    <reaction evidence="6">
        <text>L-aspartate + NAD(+) + H2O = oxaloacetate + NH4(+) + NADH + H(+)</text>
        <dbReference type="Rhea" id="RHEA:11788"/>
        <dbReference type="ChEBI" id="CHEBI:15377"/>
        <dbReference type="ChEBI" id="CHEBI:15378"/>
        <dbReference type="ChEBI" id="CHEBI:16452"/>
        <dbReference type="ChEBI" id="CHEBI:28938"/>
        <dbReference type="ChEBI" id="CHEBI:29991"/>
        <dbReference type="ChEBI" id="CHEBI:57540"/>
        <dbReference type="ChEBI" id="CHEBI:57945"/>
        <dbReference type="EC" id="1.4.1.21"/>
    </reaction>
</comment>
<dbReference type="GO" id="GO:0051287">
    <property type="term" value="F:NAD binding"/>
    <property type="evidence" value="ECO:0007669"/>
    <property type="project" value="UniProtKB-UniRule"/>
</dbReference>
<comment type="function">
    <text evidence="6">Specifically catalyzes the NAD or NADP-dependent dehydrogenation of L-aspartate to iminoaspartate.</text>
</comment>
<organism evidence="9 10">
    <name type="scientific">Paenalcaligenes hominis</name>
    <dbReference type="NCBI Taxonomy" id="643674"/>
    <lineage>
        <taxon>Bacteria</taxon>
        <taxon>Pseudomonadati</taxon>
        <taxon>Pseudomonadota</taxon>
        <taxon>Betaproteobacteria</taxon>
        <taxon>Burkholderiales</taxon>
        <taxon>Alcaligenaceae</taxon>
        <taxon>Paenalcaligenes</taxon>
    </lineage>
</organism>
<gene>
    <name evidence="6" type="primary">nadX</name>
    <name evidence="9" type="ORF">PAEH1_07375</name>
</gene>
<evidence type="ECO:0000313" key="9">
    <source>
        <dbReference type="EMBL" id="AQS51421.1"/>
    </source>
</evidence>
<dbReference type="InterPro" id="IPR011182">
    <property type="entry name" value="L-Asp_DH"/>
</dbReference>
<feature type="domain" description="Aspartate/homoserine dehydrogenase NAD-binding" evidence="8">
    <location>
        <begin position="8"/>
        <end position="115"/>
    </location>
</feature>
<keyword evidence="4 6" id="KW-0560">Oxidoreductase</keyword>
<accession>A0A1U9K078</accession>
<sequence>MKTVVFIGYGAMARTVHGLLPQGVRLGGVVVPAAAVAEIKNKLDASVEVVSAISELHFEPDLVVEMAGQAGLKEHASAVLARGWRLAVISVGALADAALMDSLQRVAEQHKAHIQLLPGAVAGMDGLRAARTLGLEQVTYQGRKPPTGWKGSYAEQQVDLDALTEATVFFTGTAREAAQLFPANANVAATIGLAGVGMDATQVQLIADPAVQRNTHTIYAKGDFGEMTVQMQGIALADNPKTSTLAALSIVRAIEQIHQVWVI</sequence>
<proteinExistence type="inferred from homology"/>
<dbReference type="EMBL" id="CP019697">
    <property type="protein sequence ID" value="AQS51421.1"/>
    <property type="molecule type" value="Genomic_DNA"/>
</dbReference>
<dbReference type="PANTHER" id="PTHR31873:SF6">
    <property type="entry name" value="ASPARTATE DEHYDROGENASE DOMAIN-CONTAINING PROTEIN"/>
    <property type="match status" value="1"/>
</dbReference>
<evidence type="ECO:0000256" key="3">
    <source>
        <dbReference type="ARBA" id="ARBA00022857"/>
    </source>
</evidence>
<comment type="miscellaneous">
    <text evidence="6">The iminoaspartate product is unstable in aqueous solution and can decompose to oxaloacetate and ammonia.</text>
</comment>
<evidence type="ECO:0000256" key="5">
    <source>
        <dbReference type="ARBA" id="ARBA00023027"/>
    </source>
</evidence>
<dbReference type="InterPro" id="IPR002811">
    <property type="entry name" value="Asp_DH"/>
</dbReference>
<dbReference type="Gene3D" id="3.40.50.720">
    <property type="entry name" value="NAD(P)-binding Rossmann-like Domain"/>
    <property type="match status" value="1"/>
</dbReference>
<dbReference type="UniPathway" id="UPA00253">
    <property type="reaction ID" value="UER00456"/>
</dbReference>
<dbReference type="SUPFAM" id="SSF51735">
    <property type="entry name" value="NAD(P)-binding Rossmann-fold domains"/>
    <property type="match status" value="1"/>
</dbReference>
<dbReference type="GO" id="GO:0050661">
    <property type="term" value="F:NADP binding"/>
    <property type="evidence" value="ECO:0007669"/>
    <property type="project" value="UniProtKB-UniRule"/>
</dbReference>
<dbReference type="GO" id="GO:0033735">
    <property type="term" value="F:aspartate dehydrogenase [NAD(P)+] activity"/>
    <property type="evidence" value="ECO:0007669"/>
    <property type="project" value="UniProtKB-EC"/>
</dbReference>
<name>A0A1U9K078_9BURK</name>
<evidence type="ECO:0000259" key="8">
    <source>
        <dbReference type="Pfam" id="PF03447"/>
    </source>
</evidence>
<dbReference type="GO" id="GO:0016639">
    <property type="term" value="F:oxidoreductase activity, acting on the CH-NH2 group of donors, NAD or NADP as acceptor"/>
    <property type="evidence" value="ECO:0007669"/>
    <property type="project" value="UniProtKB-UniRule"/>
</dbReference>
<dbReference type="GO" id="GO:0009435">
    <property type="term" value="P:NAD+ biosynthetic process"/>
    <property type="evidence" value="ECO:0007669"/>
    <property type="project" value="UniProtKB-UniRule"/>
</dbReference>
<keyword evidence="3 6" id="KW-0521">NADP</keyword>
<dbReference type="Gene3D" id="3.30.360.10">
    <property type="entry name" value="Dihydrodipicolinate Reductase, domain 2"/>
    <property type="match status" value="1"/>
</dbReference>
<dbReference type="InterPro" id="IPR005106">
    <property type="entry name" value="Asp/hSer_DH_NAD-bd"/>
</dbReference>
<dbReference type="PANTHER" id="PTHR31873">
    <property type="entry name" value="L-ASPARTATE DEHYDROGENASE-RELATED"/>
    <property type="match status" value="1"/>
</dbReference>
<comment type="catalytic activity">
    <reaction evidence="6">
        <text>L-aspartate + NADP(+) + H2O = oxaloacetate + NH4(+) + NADPH + H(+)</text>
        <dbReference type="Rhea" id="RHEA:11784"/>
        <dbReference type="ChEBI" id="CHEBI:15377"/>
        <dbReference type="ChEBI" id="CHEBI:15378"/>
        <dbReference type="ChEBI" id="CHEBI:16452"/>
        <dbReference type="ChEBI" id="CHEBI:28938"/>
        <dbReference type="ChEBI" id="CHEBI:29991"/>
        <dbReference type="ChEBI" id="CHEBI:57783"/>
        <dbReference type="ChEBI" id="CHEBI:58349"/>
        <dbReference type="EC" id="1.4.1.21"/>
    </reaction>
</comment>
<evidence type="ECO:0000259" key="7">
    <source>
        <dbReference type="Pfam" id="PF01958"/>
    </source>
</evidence>
<dbReference type="NCBIfam" id="NF009827">
    <property type="entry name" value="PRK13303.1-2"/>
    <property type="match status" value="1"/>
</dbReference>
<dbReference type="STRING" id="643674.PAEH1_07375"/>
<keyword evidence="5 6" id="KW-0520">NAD</keyword>
<dbReference type="KEGG" id="phn:PAEH1_07375"/>
<comment type="similarity">
    <text evidence="1 6">Belongs to the L-aspartate dehydrogenase family.</text>
</comment>
<reference evidence="9 10" key="1">
    <citation type="submission" date="2017-01" db="EMBL/GenBank/DDBJ databases">
        <title>Complete Genome Sequence of Paenalcaligenes hominis, Isolated from a paraplegic Patient with neurogenic bladder.</title>
        <authorList>
            <person name="Mukhopadhyay R."/>
            <person name="Joaquin J."/>
            <person name="Hogue R."/>
            <person name="Kilaru A."/>
            <person name="Jospin G."/>
            <person name="Mars K."/>
            <person name="Eisen J.A."/>
            <person name="Chaturvedi V."/>
        </authorList>
    </citation>
    <scope>NUCLEOTIDE SEQUENCE [LARGE SCALE GENOMIC DNA]</scope>
    <source>
        <strain evidence="9 10">15S00501</strain>
    </source>
</reference>
<feature type="domain" description="Aspartate dehydrogenase" evidence="7">
    <location>
        <begin position="163"/>
        <end position="251"/>
    </location>
</feature>
<dbReference type="InterPro" id="IPR020626">
    <property type="entry name" value="Asp_DH_prok"/>
</dbReference>
<dbReference type="PIRSF" id="PIRSF005227">
    <property type="entry name" value="Asp_dh_NAD_syn"/>
    <property type="match status" value="1"/>
</dbReference>